<reference evidence="2 3" key="1">
    <citation type="submission" date="2024-03" db="EMBL/GenBank/DDBJ databases">
        <title>Complete genome sequence of the green alga Chloropicon roscoffensis RCC1871.</title>
        <authorList>
            <person name="Lemieux C."/>
            <person name="Pombert J.-F."/>
            <person name="Otis C."/>
            <person name="Turmel M."/>
        </authorList>
    </citation>
    <scope>NUCLEOTIDE SEQUENCE [LARGE SCALE GENOMIC DNA]</scope>
    <source>
        <strain evidence="2 3">RCC1871</strain>
    </source>
</reference>
<keyword evidence="3" id="KW-1185">Reference proteome</keyword>
<dbReference type="GO" id="GO:0005737">
    <property type="term" value="C:cytoplasm"/>
    <property type="evidence" value="ECO:0007669"/>
    <property type="project" value="TreeGrafter"/>
</dbReference>
<sequence length="138" mass="15472">MTEQQFAVAVQALQRAVNTVQDAIDNQLLRPAQKQTFLCSAKCCDTAKGRDALQQCLASCASPLMEKEQKMKVAFEEFQLRHSRCIQRCQDVAVEGLSPSSSARDQERAGEKLRKCAIDCCTSYQKQIPQLQKNIMQS</sequence>
<dbReference type="Proteomes" id="UP001472866">
    <property type="component" value="Chromosome 10"/>
</dbReference>
<evidence type="ECO:0000313" key="3">
    <source>
        <dbReference type="Proteomes" id="UP001472866"/>
    </source>
</evidence>
<name>A0AAX4PFK4_9CHLO</name>
<organism evidence="2 3">
    <name type="scientific">Chloropicon roscoffensis</name>
    <dbReference type="NCBI Taxonomy" id="1461544"/>
    <lineage>
        <taxon>Eukaryota</taxon>
        <taxon>Viridiplantae</taxon>
        <taxon>Chlorophyta</taxon>
        <taxon>Chloropicophyceae</taxon>
        <taxon>Chloropicales</taxon>
        <taxon>Chloropicaceae</taxon>
        <taxon>Chloropicon</taxon>
    </lineage>
</organism>
<dbReference type="AlphaFoldDB" id="A0AAX4PFK4"/>
<evidence type="ECO:0000313" key="2">
    <source>
        <dbReference type="EMBL" id="WZN64785.1"/>
    </source>
</evidence>
<protein>
    <submittedName>
        <fullName evidence="2">DUF842 domain-containing protein</fullName>
    </submittedName>
</protein>
<dbReference type="InterPro" id="IPR008560">
    <property type="entry name" value="DUF842_euk"/>
</dbReference>
<accession>A0AAX4PFK4</accession>
<dbReference type="EMBL" id="CP151510">
    <property type="protein sequence ID" value="WZN64785.1"/>
    <property type="molecule type" value="Genomic_DNA"/>
</dbReference>
<dbReference type="PANTHER" id="PTHR21096">
    <property type="entry name" value="PROTEIN FAM136A"/>
    <property type="match status" value="1"/>
</dbReference>
<comment type="similarity">
    <text evidence="1">Belongs to the FAM136 family.</text>
</comment>
<dbReference type="Pfam" id="PF05811">
    <property type="entry name" value="DUF842"/>
    <property type="match status" value="1"/>
</dbReference>
<evidence type="ECO:0000256" key="1">
    <source>
        <dbReference type="ARBA" id="ARBA00009952"/>
    </source>
</evidence>
<gene>
    <name evidence="2" type="ORF">HKI87_10g63420</name>
</gene>
<dbReference type="PANTHER" id="PTHR21096:SF0">
    <property type="entry name" value="PROTEIN FAM136A"/>
    <property type="match status" value="1"/>
</dbReference>
<proteinExistence type="inferred from homology"/>